<evidence type="ECO:0000313" key="10">
    <source>
        <dbReference type="Proteomes" id="UP000294641"/>
    </source>
</evidence>
<dbReference type="PANTHER" id="PTHR43461:SF1">
    <property type="entry name" value="TRANSMEMBRANE PROTEIN 256"/>
    <property type="match status" value="1"/>
</dbReference>
<dbReference type="Proteomes" id="UP000294641">
    <property type="component" value="Unassembled WGS sequence"/>
</dbReference>
<dbReference type="EMBL" id="SNZG01000057">
    <property type="protein sequence ID" value="TDR33281.1"/>
    <property type="molecule type" value="Genomic_DNA"/>
</dbReference>
<protein>
    <submittedName>
        <fullName evidence="7">Protein of uncharacterized function (DUF423)</fullName>
    </submittedName>
    <submittedName>
        <fullName evidence="8">Uncharacterized membrane protein YgdD (TMEM256/DUF423 family)</fullName>
    </submittedName>
</protein>
<dbReference type="PANTHER" id="PTHR43461">
    <property type="entry name" value="TRANSMEMBRANE PROTEIN 256"/>
    <property type="match status" value="1"/>
</dbReference>
<keyword evidence="3 6" id="KW-0812">Transmembrane</keyword>
<organism evidence="7 9">
    <name type="scientific">Kurthia zopfii</name>
    <dbReference type="NCBI Taxonomy" id="1650"/>
    <lineage>
        <taxon>Bacteria</taxon>
        <taxon>Bacillati</taxon>
        <taxon>Bacillota</taxon>
        <taxon>Bacilli</taxon>
        <taxon>Bacillales</taxon>
        <taxon>Caryophanaceae</taxon>
        <taxon>Kurthia</taxon>
    </lineage>
</organism>
<keyword evidence="10" id="KW-1185">Reference proteome</keyword>
<evidence type="ECO:0000313" key="7">
    <source>
        <dbReference type="EMBL" id="STX08622.1"/>
    </source>
</evidence>
<reference evidence="8 10" key="2">
    <citation type="submission" date="2019-03" db="EMBL/GenBank/DDBJ databases">
        <title>Genomic Encyclopedia of Type Strains, Phase IV (KMG-IV): sequencing the most valuable type-strain genomes for metagenomic binning, comparative biology and taxonomic classification.</title>
        <authorList>
            <person name="Goeker M."/>
        </authorList>
    </citation>
    <scope>NUCLEOTIDE SEQUENCE [LARGE SCALE GENOMIC DNA]</scope>
    <source>
        <strain evidence="8 10">DSM 20580</strain>
    </source>
</reference>
<evidence type="ECO:0000256" key="6">
    <source>
        <dbReference type="SAM" id="Phobius"/>
    </source>
</evidence>
<accession>A0A2U3A9E5</accession>
<dbReference type="AlphaFoldDB" id="A0A2U3A9E5"/>
<dbReference type="RefSeq" id="WP_109350817.1">
    <property type="nucleotide sequence ID" value="NZ_BJUE01000070.1"/>
</dbReference>
<keyword evidence="4 6" id="KW-1133">Transmembrane helix</keyword>
<dbReference type="Pfam" id="PF04241">
    <property type="entry name" value="DUF423"/>
    <property type="match status" value="1"/>
</dbReference>
<dbReference type="OrthoDB" id="9802121at2"/>
<name>A0A2U3A9E5_9BACL</name>
<gene>
    <name evidence="7" type="primary">ygdD</name>
    <name evidence="8" type="ORF">DFR61_1578</name>
    <name evidence="7" type="ORF">NCTC10597_00288</name>
</gene>
<reference evidence="7 9" key="1">
    <citation type="submission" date="2018-06" db="EMBL/GenBank/DDBJ databases">
        <authorList>
            <consortium name="Pathogen Informatics"/>
            <person name="Doyle S."/>
        </authorList>
    </citation>
    <scope>NUCLEOTIDE SEQUENCE [LARGE SCALE GENOMIC DNA]</scope>
    <source>
        <strain evidence="7 9">NCTC10597</strain>
    </source>
</reference>
<sequence>MKKFIMLGGFMALLSVGLGAFGAHALSDFLETKGYVDVWDKAVTYQMSHALGLILIGILMSKNIFGPVKQLNWAGYLLLVGIILFSGSLYAMALSGVKVLGAITPIGGVSFLAGWILVMLAANKHAK</sequence>
<dbReference type="Proteomes" id="UP000254330">
    <property type="component" value="Unassembled WGS sequence"/>
</dbReference>
<feature type="transmembrane region" description="Helical" evidence="6">
    <location>
        <begin position="43"/>
        <end position="61"/>
    </location>
</feature>
<feature type="transmembrane region" description="Helical" evidence="6">
    <location>
        <begin position="99"/>
        <end position="122"/>
    </location>
</feature>
<proteinExistence type="inferred from homology"/>
<evidence type="ECO:0000313" key="8">
    <source>
        <dbReference type="EMBL" id="TDR33281.1"/>
    </source>
</evidence>
<comment type="caution">
    <text evidence="7">The sequence shown here is derived from an EMBL/GenBank/DDBJ whole genome shotgun (WGS) entry which is preliminary data.</text>
</comment>
<comment type="subcellular location">
    <subcellularLocation>
        <location evidence="1">Membrane</location>
        <topology evidence="1">Multi-pass membrane protein</topology>
    </subcellularLocation>
</comment>
<dbReference type="InterPro" id="IPR006696">
    <property type="entry name" value="DUF423"/>
</dbReference>
<keyword evidence="5 6" id="KW-0472">Membrane</keyword>
<dbReference type="EMBL" id="UGNP01000001">
    <property type="protein sequence ID" value="STX08622.1"/>
    <property type="molecule type" value="Genomic_DNA"/>
</dbReference>
<comment type="similarity">
    <text evidence="2">Belongs to the UPF0382 family.</text>
</comment>
<evidence type="ECO:0000256" key="3">
    <source>
        <dbReference type="ARBA" id="ARBA00022692"/>
    </source>
</evidence>
<evidence type="ECO:0000256" key="1">
    <source>
        <dbReference type="ARBA" id="ARBA00004141"/>
    </source>
</evidence>
<evidence type="ECO:0000256" key="2">
    <source>
        <dbReference type="ARBA" id="ARBA00009694"/>
    </source>
</evidence>
<evidence type="ECO:0000313" key="9">
    <source>
        <dbReference type="Proteomes" id="UP000254330"/>
    </source>
</evidence>
<evidence type="ECO:0000256" key="4">
    <source>
        <dbReference type="ARBA" id="ARBA00022989"/>
    </source>
</evidence>
<dbReference type="GO" id="GO:0005886">
    <property type="term" value="C:plasma membrane"/>
    <property type="evidence" value="ECO:0007669"/>
    <property type="project" value="TreeGrafter"/>
</dbReference>
<feature type="transmembrane region" description="Helical" evidence="6">
    <location>
        <begin position="73"/>
        <end position="93"/>
    </location>
</feature>
<evidence type="ECO:0000256" key="5">
    <source>
        <dbReference type="ARBA" id="ARBA00023136"/>
    </source>
</evidence>